<dbReference type="Proteomes" id="UP000093985">
    <property type="component" value="Unassembled WGS sequence"/>
</dbReference>
<protein>
    <submittedName>
        <fullName evidence="5">AraC family transcriptional regulator</fullName>
    </submittedName>
</protein>
<dbReference type="GO" id="GO:0005829">
    <property type="term" value="C:cytosol"/>
    <property type="evidence" value="ECO:0007669"/>
    <property type="project" value="TreeGrafter"/>
</dbReference>
<evidence type="ECO:0000256" key="1">
    <source>
        <dbReference type="ARBA" id="ARBA00023015"/>
    </source>
</evidence>
<dbReference type="SMART" id="SM00342">
    <property type="entry name" value="HTH_ARAC"/>
    <property type="match status" value="1"/>
</dbReference>
<dbReference type="PANTHER" id="PTHR47894">
    <property type="entry name" value="HTH-TYPE TRANSCRIPTIONAL REGULATOR GADX"/>
    <property type="match status" value="1"/>
</dbReference>
<evidence type="ECO:0000313" key="5">
    <source>
        <dbReference type="EMBL" id="OBG09171.1"/>
    </source>
</evidence>
<feature type="domain" description="HTH araC/xylS-type" evidence="4">
    <location>
        <begin position="231"/>
        <end position="329"/>
    </location>
</feature>
<dbReference type="Pfam" id="PF12625">
    <property type="entry name" value="Arabinose_bd"/>
    <property type="match status" value="1"/>
</dbReference>
<gene>
    <name evidence="5" type="ORF">A5771_01880</name>
</gene>
<dbReference type="GO" id="GO:0003700">
    <property type="term" value="F:DNA-binding transcription factor activity"/>
    <property type="evidence" value="ECO:0007669"/>
    <property type="project" value="InterPro"/>
</dbReference>
<dbReference type="EMBL" id="LZIN01000018">
    <property type="protein sequence ID" value="OBG09171.1"/>
    <property type="molecule type" value="Genomic_DNA"/>
</dbReference>
<dbReference type="InterPro" id="IPR018060">
    <property type="entry name" value="HTH_AraC"/>
</dbReference>
<accession>A0A1A2E4F8</accession>
<dbReference type="RefSeq" id="WP_064853804.1">
    <property type="nucleotide sequence ID" value="NZ_LZIM01000084.1"/>
</dbReference>
<keyword evidence="2" id="KW-0238">DNA-binding</keyword>
<dbReference type="OrthoDB" id="5241536at2"/>
<name>A0A1A2E4F8_MYCSD</name>
<organism evidence="5 6">
    <name type="scientific">Mycolicibacter sinensis (strain JDM601)</name>
    <name type="common">Mycobacterium sinense</name>
    <dbReference type="NCBI Taxonomy" id="875328"/>
    <lineage>
        <taxon>Bacteria</taxon>
        <taxon>Bacillati</taxon>
        <taxon>Actinomycetota</taxon>
        <taxon>Actinomycetes</taxon>
        <taxon>Mycobacteriales</taxon>
        <taxon>Mycobacteriaceae</taxon>
        <taxon>Mycolicibacter</taxon>
    </lineage>
</organism>
<dbReference type="GO" id="GO:0000976">
    <property type="term" value="F:transcription cis-regulatory region binding"/>
    <property type="evidence" value="ECO:0007669"/>
    <property type="project" value="TreeGrafter"/>
</dbReference>
<dbReference type="InterPro" id="IPR009057">
    <property type="entry name" value="Homeodomain-like_sf"/>
</dbReference>
<proteinExistence type="predicted"/>
<dbReference type="PROSITE" id="PS01124">
    <property type="entry name" value="HTH_ARAC_FAMILY_2"/>
    <property type="match status" value="1"/>
</dbReference>
<evidence type="ECO:0000313" key="6">
    <source>
        <dbReference type="Proteomes" id="UP000093985"/>
    </source>
</evidence>
<dbReference type="AlphaFoldDB" id="A0A1A2E4F8"/>
<dbReference type="Pfam" id="PF12833">
    <property type="entry name" value="HTH_18"/>
    <property type="match status" value="1"/>
</dbReference>
<dbReference type="SUPFAM" id="SSF46689">
    <property type="entry name" value="Homeodomain-like"/>
    <property type="match status" value="1"/>
</dbReference>
<dbReference type="InterPro" id="IPR032687">
    <property type="entry name" value="AraC-type_N"/>
</dbReference>
<reference evidence="6" key="1">
    <citation type="submission" date="2016-06" db="EMBL/GenBank/DDBJ databases">
        <authorList>
            <person name="Sutton G."/>
            <person name="Brinkac L."/>
            <person name="Sanka R."/>
            <person name="Adams M."/>
            <person name="Lau E."/>
            <person name="Mehaffy C."/>
            <person name="Tameris M."/>
            <person name="Hatherill M."/>
            <person name="Hanekom W."/>
            <person name="Mahomed H."/>
            <person name="Mcshane H."/>
        </authorList>
    </citation>
    <scope>NUCLEOTIDE SEQUENCE [LARGE SCALE GENOMIC DNA]</scope>
    <source>
        <strain evidence="6">852014-51077_SCH5608930-a</strain>
    </source>
</reference>
<sequence>MQLIRGSCLVGFSPLAISHGADPATLLTAANLDPDDVGRRDRFIPLRNAIAAVQGAAAELEVVDFGRQVATRQSIDILGPVGVAARTAATVAEAFTILDTYMCAYSPGIAARVRSGGGEDLGRFEFDFLLHPPPPQDQAIELALGVALRVLRLFLGAEYRPVSVHLPHSPLGTKVDYFAYFGCPPRFNEPIAGFTVRMSDLRRPLNYDPLAHQLAVEYLSSTSRRGSDLVDAARSIVRQLLPTSRLSADLLARQFGIHPKTMRRRLAAEGITYAELVDETRCDVAKRLLLETELSLSQLCRQLGYSEQSVLTRSCRRWFDMTPSAYREAWSGSQVPE</sequence>
<evidence type="ECO:0000256" key="2">
    <source>
        <dbReference type="ARBA" id="ARBA00023125"/>
    </source>
</evidence>
<keyword evidence="1" id="KW-0805">Transcription regulation</keyword>
<comment type="caution">
    <text evidence="5">The sequence shown here is derived from an EMBL/GenBank/DDBJ whole genome shotgun (WGS) entry which is preliminary data.</text>
</comment>
<evidence type="ECO:0000259" key="4">
    <source>
        <dbReference type="PROSITE" id="PS01124"/>
    </source>
</evidence>
<dbReference type="PANTHER" id="PTHR47894:SF4">
    <property type="entry name" value="HTH-TYPE TRANSCRIPTIONAL REGULATOR GADX"/>
    <property type="match status" value="1"/>
</dbReference>
<dbReference type="Gene3D" id="1.10.10.60">
    <property type="entry name" value="Homeodomain-like"/>
    <property type="match status" value="1"/>
</dbReference>
<evidence type="ECO:0000256" key="3">
    <source>
        <dbReference type="ARBA" id="ARBA00023163"/>
    </source>
</evidence>
<keyword evidence="3" id="KW-0804">Transcription</keyword>